<sequence length="136" mass="15913">MNSNIAILLTRSHTRPNDVSAAEQESDHDRRRHGFENTRHPTYCKGRPGFEHNRYFDSQHYRESHSIHPRNGSRNGAEYSRNAYNNSHEYTVQKPSYIVDTPNSYVKKDQEPDPIKYMDAASKEPKVNKSYKDDTK</sequence>
<gene>
    <name evidence="1" type="ORF">DSO57_1024205</name>
</gene>
<organism evidence="1 2">
    <name type="scientific">Entomophthora muscae</name>
    <dbReference type="NCBI Taxonomy" id="34485"/>
    <lineage>
        <taxon>Eukaryota</taxon>
        <taxon>Fungi</taxon>
        <taxon>Fungi incertae sedis</taxon>
        <taxon>Zoopagomycota</taxon>
        <taxon>Entomophthoromycotina</taxon>
        <taxon>Entomophthoromycetes</taxon>
        <taxon>Entomophthorales</taxon>
        <taxon>Entomophthoraceae</taxon>
        <taxon>Entomophthora</taxon>
    </lineage>
</organism>
<dbReference type="Proteomes" id="UP001165960">
    <property type="component" value="Unassembled WGS sequence"/>
</dbReference>
<reference evidence="1" key="1">
    <citation type="submission" date="2022-04" db="EMBL/GenBank/DDBJ databases">
        <title>Genome of the entomopathogenic fungus Entomophthora muscae.</title>
        <authorList>
            <person name="Elya C."/>
            <person name="Lovett B.R."/>
            <person name="Lee E."/>
            <person name="Macias A.M."/>
            <person name="Hajek A.E."/>
            <person name="De Bivort B.L."/>
            <person name="Kasson M.T."/>
            <person name="De Fine Licht H.H."/>
            <person name="Stajich J.E."/>
        </authorList>
    </citation>
    <scope>NUCLEOTIDE SEQUENCE</scope>
    <source>
        <strain evidence="1">Berkeley</strain>
    </source>
</reference>
<proteinExistence type="predicted"/>
<comment type="caution">
    <text evidence="1">The sequence shown here is derived from an EMBL/GenBank/DDBJ whole genome shotgun (WGS) entry which is preliminary data.</text>
</comment>
<accession>A0ACC2T3L4</accession>
<evidence type="ECO:0000313" key="1">
    <source>
        <dbReference type="EMBL" id="KAJ9068882.1"/>
    </source>
</evidence>
<dbReference type="EMBL" id="QTSX02003680">
    <property type="protein sequence ID" value="KAJ9068882.1"/>
    <property type="molecule type" value="Genomic_DNA"/>
</dbReference>
<evidence type="ECO:0000313" key="2">
    <source>
        <dbReference type="Proteomes" id="UP001165960"/>
    </source>
</evidence>
<keyword evidence="2" id="KW-1185">Reference proteome</keyword>
<name>A0ACC2T3L4_9FUNG</name>
<protein>
    <submittedName>
        <fullName evidence="1">Uncharacterized protein</fullName>
    </submittedName>
</protein>